<sequence>MVALDSLSLFTGLGLSQQKARETLKNQALSVQLCEVATQPLSMCGITPWTPSTLWTLSRNVVWVSV</sequence>
<name>A0A8I3XA88_CALJA</name>
<dbReference type="Ensembl" id="ENSCJAT00000133598.1">
    <property type="protein sequence ID" value="ENSCJAP00000090513.1"/>
    <property type="gene ID" value="ENSCJAG00000074220.1"/>
</dbReference>
<organism evidence="1 2">
    <name type="scientific">Callithrix jacchus</name>
    <name type="common">White-tufted-ear marmoset</name>
    <name type="synonym">Simia Jacchus</name>
    <dbReference type="NCBI Taxonomy" id="9483"/>
    <lineage>
        <taxon>Eukaryota</taxon>
        <taxon>Metazoa</taxon>
        <taxon>Chordata</taxon>
        <taxon>Craniata</taxon>
        <taxon>Vertebrata</taxon>
        <taxon>Euteleostomi</taxon>
        <taxon>Mammalia</taxon>
        <taxon>Eutheria</taxon>
        <taxon>Euarchontoglires</taxon>
        <taxon>Primates</taxon>
        <taxon>Haplorrhini</taxon>
        <taxon>Platyrrhini</taxon>
        <taxon>Cebidae</taxon>
        <taxon>Callitrichinae</taxon>
        <taxon>Callithrix</taxon>
        <taxon>Callithrix</taxon>
    </lineage>
</organism>
<dbReference type="AlphaFoldDB" id="A0A8I3XA88"/>
<reference evidence="1 2" key="1">
    <citation type="submission" date="2009-03" db="EMBL/GenBank/DDBJ databases">
        <authorList>
            <person name="Warren W."/>
            <person name="Ye L."/>
            <person name="Minx P."/>
            <person name="Worley K."/>
            <person name="Gibbs R."/>
            <person name="Wilson R.K."/>
        </authorList>
    </citation>
    <scope>NUCLEOTIDE SEQUENCE [LARGE SCALE GENOMIC DNA]</scope>
</reference>
<evidence type="ECO:0000313" key="2">
    <source>
        <dbReference type="Proteomes" id="UP000008225"/>
    </source>
</evidence>
<protein>
    <submittedName>
        <fullName evidence="1">Uncharacterized protein</fullName>
    </submittedName>
</protein>
<evidence type="ECO:0000313" key="1">
    <source>
        <dbReference type="Ensembl" id="ENSCJAP00000090513.1"/>
    </source>
</evidence>
<proteinExistence type="predicted"/>
<keyword evidence="2" id="KW-1185">Reference proteome</keyword>
<accession>A0A8I3XA88</accession>
<dbReference type="Proteomes" id="UP000008225">
    <property type="component" value="Chromosome 6"/>
</dbReference>
<dbReference type="Gene3D" id="1.10.8.1290">
    <property type="entry name" value="Glutaminyl-tRNA synthetase, non-specific RNA binding region part 1, domain 1"/>
    <property type="match status" value="1"/>
</dbReference>
<dbReference type="InterPro" id="IPR042558">
    <property type="entry name" value="Gln-tRNA-synth_Ib_RNA-bd_N_1"/>
</dbReference>
<reference evidence="1" key="2">
    <citation type="submission" date="2025-08" db="UniProtKB">
        <authorList>
            <consortium name="Ensembl"/>
        </authorList>
    </citation>
    <scope>IDENTIFICATION</scope>
</reference>
<reference evidence="1" key="3">
    <citation type="submission" date="2025-09" db="UniProtKB">
        <authorList>
            <consortium name="Ensembl"/>
        </authorList>
    </citation>
    <scope>IDENTIFICATION</scope>
</reference>